<protein>
    <submittedName>
        <fullName evidence="2">Uncharacterized protein</fullName>
    </submittedName>
</protein>
<evidence type="ECO:0000256" key="1">
    <source>
        <dbReference type="SAM" id="MobiDB-lite"/>
    </source>
</evidence>
<keyword evidence="3" id="KW-1185">Reference proteome</keyword>
<dbReference type="AlphaFoldDB" id="A0A8H7AHU6"/>
<feature type="region of interest" description="Disordered" evidence="1">
    <location>
        <begin position="369"/>
        <end position="408"/>
    </location>
</feature>
<evidence type="ECO:0000313" key="3">
    <source>
        <dbReference type="Proteomes" id="UP000606974"/>
    </source>
</evidence>
<dbReference type="OrthoDB" id="409136at2759"/>
<organism evidence="2 3">
    <name type="scientific">Endocarpon pusillum</name>
    <dbReference type="NCBI Taxonomy" id="364733"/>
    <lineage>
        <taxon>Eukaryota</taxon>
        <taxon>Fungi</taxon>
        <taxon>Dikarya</taxon>
        <taxon>Ascomycota</taxon>
        <taxon>Pezizomycotina</taxon>
        <taxon>Eurotiomycetes</taxon>
        <taxon>Chaetothyriomycetidae</taxon>
        <taxon>Verrucariales</taxon>
        <taxon>Verrucariaceae</taxon>
        <taxon>Endocarpon</taxon>
    </lineage>
</organism>
<feature type="compositionally biased region" description="Pro residues" evidence="1">
    <location>
        <begin position="372"/>
        <end position="383"/>
    </location>
</feature>
<comment type="caution">
    <text evidence="2">The sequence shown here is derived from an EMBL/GenBank/DDBJ whole genome shotgun (WGS) entry which is preliminary data.</text>
</comment>
<evidence type="ECO:0000313" key="2">
    <source>
        <dbReference type="EMBL" id="KAF7509388.1"/>
    </source>
</evidence>
<proteinExistence type="predicted"/>
<sequence>MGGRWRNIRKGFEWGFSITLRPGSRSPHLQSNGVLENRHSGAEVVIQDTPLSHCEESARRPPKCTIMRHANDANDLTSSARRIAQVMAQVDAFILARQFDRHGACGSRSYHLHPLGATIVKMPLSLDLEYETPLNTWARQDDRADLTARLARAAHELPSGGAINKYDSMYPRSIGQRTSIAVHARSDVPSTTASDNPPRLTRGNSIASSTSSADTDLASALDGMRILESVDGVLQVPDTTRPHADLICPFQILDCEETFNDIGLWKTHIFAHFRGHPCPETATCFLCERVFDQSPHDQPARAWNEMLSHMATVHFRGMGQRLATVRTDFRLMRWLYNRRIITDAQYSRTQMLPRPTVFAESMGEVVNMPEAPVAPSPASPSPPVEQSDVYTAQASSRRERAARSRPRR</sequence>
<gene>
    <name evidence="2" type="ORF">GJ744_008111</name>
</gene>
<feature type="region of interest" description="Disordered" evidence="1">
    <location>
        <begin position="184"/>
        <end position="212"/>
    </location>
</feature>
<name>A0A8H7AHU6_9EURO</name>
<dbReference type="EMBL" id="JAACFV010000042">
    <property type="protein sequence ID" value="KAF7509388.1"/>
    <property type="molecule type" value="Genomic_DNA"/>
</dbReference>
<reference evidence="2" key="1">
    <citation type="submission" date="2020-02" db="EMBL/GenBank/DDBJ databases">
        <authorList>
            <person name="Palmer J.M."/>
        </authorList>
    </citation>
    <scope>NUCLEOTIDE SEQUENCE</scope>
    <source>
        <strain evidence="2">EPUS1.4</strain>
        <tissue evidence="2">Thallus</tissue>
    </source>
</reference>
<accession>A0A8H7AHU6</accession>
<dbReference type="Proteomes" id="UP000606974">
    <property type="component" value="Unassembled WGS sequence"/>
</dbReference>